<evidence type="ECO:0000313" key="2">
    <source>
        <dbReference type="Proteomes" id="UP000299102"/>
    </source>
</evidence>
<keyword evidence="2" id="KW-1185">Reference proteome</keyword>
<comment type="caution">
    <text evidence="1">The sequence shown here is derived from an EMBL/GenBank/DDBJ whole genome shotgun (WGS) entry which is preliminary data.</text>
</comment>
<sequence>MYDEIATPGRVSAENAPRLVSRSTVTCNGIAIANKTKRKIETRDWVRFEVENGTKNVIDRATKIGIKIVAGIGMRRD</sequence>
<gene>
    <name evidence="1" type="ORF">EVAR_53800_1</name>
</gene>
<evidence type="ECO:0000313" key="1">
    <source>
        <dbReference type="EMBL" id="GBP67804.1"/>
    </source>
</evidence>
<organism evidence="1 2">
    <name type="scientific">Eumeta variegata</name>
    <name type="common">Bagworm moth</name>
    <name type="synonym">Eumeta japonica</name>
    <dbReference type="NCBI Taxonomy" id="151549"/>
    <lineage>
        <taxon>Eukaryota</taxon>
        <taxon>Metazoa</taxon>
        <taxon>Ecdysozoa</taxon>
        <taxon>Arthropoda</taxon>
        <taxon>Hexapoda</taxon>
        <taxon>Insecta</taxon>
        <taxon>Pterygota</taxon>
        <taxon>Neoptera</taxon>
        <taxon>Endopterygota</taxon>
        <taxon>Lepidoptera</taxon>
        <taxon>Glossata</taxon>
        <taxon>Ditrysia</taxon>
        <taxon>Tineoidea</taxon>
        <taxon>Psychidae</taxon>
        <taxon>Oiketicinae</taxon>
        <taxon>Eumeta</taxon>
    </lineage>
</organism>
<dbReference type="Proteomes" id="UP000299102">
    <property type="component" value="Unassembled WGS sequence"/>
</dbReference>
<protein>
    <submittedName>
        <fullName evidence="1">Uncharacterized protein</fullName>
    </submittedName>
</protein>
<accession>A0A4C1XYM7</accession>
<dbReference type="EMBL" id="BGZK01000992">
    <property type="protein sequence ID" value="GBP67804.1"/>
    <property type="molecule type" value="Genomic_DNA"/>
</dbReference>
<reference evidence="1 2" key="1">
    <citation type="journal article" date="2019" name="Commun. Biol.">
        <title>The bagworm genome reveals a unique fibroin gene that provides high tensile strength.</title>
        <authorList>
            <person name="Kono N."/>
            <person name="Nakamura H."/>
            <person name="Ohtoshi R."/>
            <person name="Tomita M."/>
            <person name="Numata K."/>
            <person name="Arakawa K."/>
        </authorList>
    </citation>
    <scope>NUCLEOTIDE SEQUENCE [LARGE SCALE GENOMIC DNA]</scope>
</reference>
<proteinExistence type="predicted"/>
<name>A0A4C1XYM7_EUMVA</name>
<dbReference type="AlphaFoldDB" id="A0A4C1XYM7"/>